<dbReference type="Pfam" id="PF13962">
    <property type="entry name" value="PGG"/>
    <property type="match status" value="1"/>
</dbReference>
<keyword evidence="1" id="KW-0040">ANK repeat</keyword>
<evidence type="ECO:0000313" key="4">
    <source>
        <dbReference type="EMBL" id="KAI3899979.1"/>
    </source>
</evidence>
<dbReference type="PROSITE" id="PS50297">
    <property type="entry name" value="ANK_REP_REGION"/>
    <property type="match status" value="1"/>
</dbReference>
<name>A0AAD4SDE4_9MAGN</name>
<dbReference type="Gene3D" id="1.25.40.20">
    <property type="entry name" value="Ankyrin repeat-containing domain"/>
    <property type="match status" value="2"/>
</dbReference>
<keyword evidence="5" id="KW-1185">Reference proteome</keyword>
<reference evidence="4" key="1">
    <citation type="submission" date="2022-04" db="EMBL/GenBank/DDBJ databases">
        <title>A functionally conserved STORR gene fusion in Papaver species that diverged 16.8 million years ago.</title>
        <authorList>
            <person name="Catania T."/>
        </authorList>
    </citation>
    <scope>NUCLEOTIDE SEQUENCE</scope>
    <source>
        <strain evidence="4">S-188037</strain>
    </source>
</reference>
<dbReference type="AlphaFoldDB" id="A0AAD4SDE4"/>
<dbReference type="PROSITE" id="PS50088">
    <property type="entry name" value="ANK_REPEAT"/>
    <property type="match status" value="1"/>
</dbReference>
<protein>
    <recommendedName>
        <fullName evidence="3">PGG domain-containing protein</fullName>
    </recommendedName>
</protein>
<comment type="caution">
    <text evidence="4">The sequence shown here is derived from an EMBL/GenBank/DDBJ whole genome shotgun (WGS) entry which is preliminary data.</text>
</comment>
<keyword evidence="2" id="KW-1133">Transmembrane helix</keyword>
<gene>
    <name evidence="4" type="ORF">MKW98_000879</name>
</gene>
<dbReference type="InterPro" id="IPR036770">
    <property type="entry name" value="Ankyrin_rpt-contain_sf"/>
</dbReference>
<feature type="repeat" description="ANK" evidence="1">
    <location>
        <begin position="397"/>
        <end position="429"/>
    </location>
</feature>
<dbReference type="PANTHER" id="PTHR24177:SF365">
    <property type="entry name" value="ANKYRIN REPEAT-CONTAINING PROTEIN NPR4-LIKE ISOFORM X1"/>
    <property type="match status" value="1"/>
</dbReference>
<accession>A0AAD4SDE4</accession>
<dbReference type="SMART" id="SM00248">
    <property type="entry name" value="ANK"/>
    <property type="match status" value="3"/>
</dbReference>
<organism evidence="4 5">
    <name type="scientific">Papaver atlanticum</name>
    <dbReference type="NCBI Taxonomy" id="357466"/>
    <lineage>
        <taxon>Eukaryota</taxon>
        <taxon>Viridiplantae</taxon>
        <taxon>Streptophyta</taxon>
        <taxon>Embryophyta</taxon>
        <taxon>Tracheophyta</taxon>
        <taxon>Spermatophyta</taxon>
        <taxon>Magnoliopsida</taxon>
        <taxon>Ranunculales</taxon>
        <taxon>Papaveraceae</taxon>
        <taxon>Papaveroideae</taxon>
        <taxon>Papaver</taxon>
    </lineage>
</organism>
<evidence type="ECO:0000256" key="2">
    <source>
        <dbReference type="SAM" id="Phobius"/>
    </source>
</evidence>
<keyword evidence="2" id="KW-0472">Membrane</keyword>
<feature type="transmembrane region" description="Helical" evidence="2">
    <location>
        <begin position="899"/>
        <end position="924"/>
    </location>
</feature>
<proteinExistence type="predicted"/>
<dbReference type="GO" id="GO:0016020">
    <property type="term" value="C:membrane"/>
    <property type="evidence" value="ECO:0007669"/>
    <property type="project" value="TreeGrafter"/>
</dbReference>
<feature type="transmembrane region" description="Helical" evidence="2">
    <location>
        <begin position="826"/>
        <end position="855"/>
    </location>
</feature>
<dbReference type="SUPFAM" id="SSF48403">
    <property type="entry name" value="Ankyrin repeat"/>
    <property type="match status" value="1"/>
</dbReference>
<dbReference type="InterPro" id="IPR026961">
    <property type="entry name" value="PGG_dom"/>
</dbReference>
<feature type="transmembrane region" description="Helical" evidence="2">
    <location>
        <begin position="867"/>
        <end position="893"/>
    </location>
</feature>
<keyword evidence="2" id="KW-0812">Transmembrane</keyword>
<sequence length="984" mass="110834">MTAAAATMELNEIAIDCISFCSDAETQNSLSNIIIIENNPEVSSCYDAAAAAGTDSIEITIDSSSKCYYDEAGSSSNQGDAEQVVAATPHLNEIIVDDDDDSTNYVEITLDVRDDDSVAVVKETFLEDGGVLKNQNYPDISSIGSSDGDYWKSEMKFHETEIIEMQNHMKRCHLWGVIDGGEPRPSKFACFGYNYYTWKVKDKRARDALRSIVGSELVNCGVLESNSAKEVWDKLLTAESLFRERCMGMVEAATTAKADLDEVRKANDEFLTPSNYHSFKLYLKQLLRSQYLWGIVDGSDCRTSDNYYRWEKMNMAALSVIQSSCGPAMLVHTEGTEFAQEAWSRIALAVGDFAEVKDSYAKYLPLIELIRKDDLSGFWSYYGNVSQEARADRLKEDGSTALHVAVELRRLKIVKKILQRGMDMQQSEIKTDKGNAAISLAVEGNNMEMVKLMLDMNPNFLLIQNEHGHIPLLASAINGDEEMLRYLYQETPMEQIIVDEHSTKDGASASLSNKDGATLITAAIRVDIYDVALDLLMRFPRLATTQDENGKTVFSVLAGKPSAFPSGNQFGFFQRRIYGIVGANSNGLAGKALKAVVPFTKQLHDKREKQDQALQIINFISPRLSGLNSDQLKQAQAFEAIYQTTIHGIIEFFTLLTNSNHNLINFKDEDENGLFQHAVLSRQEKIFLFIVEMGLQNQSTTVYDKHKNNILHCAGFWKPSSQLDKVSGAALQMQREIQWYQEVEKVVKLKYREMKNNKNKRPEALFTQQHRTLVKEGEKWIKEASQACMVVSTLIATVMFAAAFTVPGGNNQNTGLPIFIDSPSFLVFIVSDAVSLFASCTSILMFFTLLTARYAERDFQTSLPRKLILGLFFLFVSIAFMMATFAATLVIVLHKKISWVYAPVILLATIPVFLFGSLQFPLFYDIVMSTYGRGIFHRKKESSFCSNTMMRLSTWWVNNRIYAFFRMETTFTTLQRDWSLEGRR</sequence>
<dbReference type="PANTHER" id="PTHR24177">
    <property type="entry name" value="CASKIN"/>
    <property type="match status" value="1"/>
</dbReference>
<dbReference type="Pfam" id="PF00023">
    <property type="entry name" value="Ank"/>
    <property type="match status" value="1"/>
</dbReference>
<dbReference type="EMBL" id="JAJJMB010011750">
    <property type="protein sequence ID" value="KAI3899979.1"/>
    <property type="molecule type" value="Genomic_DNA"/>
</dbReference>
<dbReference type="InterPro" id="IPR002110">
    <property type="entry name" value="Ankyrin_rpt"/>
</dbReference>
<feature type="domain" description="PGG" evidence="3">
    <location>
        <begin position="778"/>
        <end position="891"/>
    </location>
</feature>
<evidence type="ECO:0000256" key="1">
    <source>
        <dbReference type="PROSITE-ProRule" id="PRU00023"/>
    </source>
</evidence>
<dbReference type="Proteomes" id="UP001202328">
    <property type="component" value="Unassembled WGS sequence"/>
</dbReference>
<evidence type="ECO:0000313" key="5">
    <source>
        <dbReference type="Proteomes" id="UP001202328"/>
    </source>
</evidence>
<evidence type="ECO:0000259" key="3">
    <source>
        <dbReference type="Pfam" id="PF13962"/>
    </source>
</evidence>